<dbReference type="InterPro" id="IPR036397">
    <property type="entry name" value="RNaseH_sf"/>
</dbReference>
<dbReference type="SUPFAM" id="SSF53098">
    <property type="entry name" value="Ribonuclease H-like"/>
    <property type="match status" value="1"/>
</dbReference>
<dbReference type="PANTHER" id="PTHR48475">
    <property type="entry name" value="RIBONUCLEASE H"/>
    <property type="match status" value="1"/>
</dbReference>
<dbReference type="GO" id="GO:0004523">
    <property type="term" value="F:RNA-DNA hybrid ribonuclease activity"/>
    <property type="evidence" value="ECO:0007669"/>
    <property type="project" value="InterPro"/>
</dbReference>
<dbReference type="GO" id="GO:0003676">
    <property type="term" value="F:nucleic acid binding"/>
    <property type="evidence" value="ECO:0007669"/>
    <property type="project" value="InterPro"/>
</dbReference>
<keyword evidence="3" id="KW-1185">Reference proteome</keyword>
<dbReference type="Proteomes" id="UP000824469">
    <property type="component" value="Unassembled WGS sequence"/>
</dbReference>
<dbReference type="Gene3D" id="3.30.420.10">
    <property type="entry name" value="Ribonuclease H-like superfamily/Ribonuclease H"/>
    <property type="match status" value="1"/>
</dbReference>
<reference evidence="2 3" key="1">
    <citation type="journal article" date="2021" name="Nat. Plants">
        <title>The Taxus genome provides insights into paclitaxel biosynthesis.</title>
        <authorList>
            <person name="Xiong X."/>
            <person name="Gou J."/>
            <person name="Liao Q."/>
            <person name="Li Y."/>
            <person name="Zhou Q."/>
            <person name="Bi G."/>
            <person name="Li C."/>
            <person name="Du R."/>
            <person name="Wang X."/>
            <person name="Sun T."/>
            <person name="Guo L."/>
            <person name="Liang H."/>
            <person name="Lu P."/>
            <person name="Wu Y."/>
            <person name="Zhang Z."/>
            <person name="Ro D.K."/>
            <person name="Shang Y."/>
            <person name="Huang S."/>
            <person name="Yan J."/>
        </authorList>
    </citation>
    <scope>NUCLEOTIDE SEQUENCE [LARGE SCALE GENOMIC DNA]</scope>
    <source>
        <strain evidence="2">Ta-2019</strain>
    </source>
</reference>
<dbReference type="AlphaFoldDB" id="A0AA38GN81"/>
<sequence>MANWIILLSEFDIEFVHKKSIKGQVLADQLAEAPLQSTEPLSLDLPDASLLYIEESIVWKIHFDGSFTFHGSGAGVVLITPSGDPIPQAFRLAFPCTNNITEYEALIAGMKLAIKWNIQHVKVVGDLQLIIK</sequence>
<gene>
    <name evidence="2" type="ORF">KI387_006114</name>
</gene>
<evidence type="ECO:0000313" key="2">
    <source>
        <dbReference type="EMBL" id="KAH9325936.1"/>
    </source>
</evidence>
<dbReference type="PANTHER" id="PTHR48475:SF1">
    <property type="entry name" value="RNASE H TYPE-1 DOMAIN-CONTAINING PROTEIN"/>
    <property type="match status" value="1"/>
</dbReference>
<protein>
    <recommendedName>
        <fullName evidence="1">RNase H type-1 domain-containing protein</fullName>
    </recommendedName>
</protein>
<dbReference type="Pfam" id="PF13456">
    <property type="entry name" value="RVT_3"/>
    <property type="match status" value="1"/>
</dbReference>
<name>A0AA38GN81_TAXCH</name>
<feature type="domain" description="RNase H type-1" evidence="1">
    <location>
        <begin position="63"/>
        <end position="131"/>
    </location>
</feature>
<dbReference type="EMBL" id="JAHRHJ020000002">
    <property type="protein sequence ID" value="KAH9325936.1"/>
    <property type="molecule type" value="Genomic_DNA"/>
</dbReference>
<evidence type="ECO:0000313" key="3">
    <source>
        <dbReference type="Proteomes" id="UP000824469"/>
    </source>
</evidence>
<organism evidence="2 3">
    <name type="scientific">Taxus chinensis</name>
    <name type="common">Chinese yew</name>
    <name type="synonym">Taxus wallichiana var. chinensis</name>
    <dbReference type="NCBI Taxonomy" id="29808"/>
    <lineage>
        <taxon>Eukaryota</taxon>
        <taxon>Viridiplantae</taxon>
        <taxon>Streptophyta</taxon>
        <taxon>Embryophyta</taxon>
        <taxon>Tracheophyta</taxon>
        <taxon>Spermatophyta</taxon>
        <taxon>Pinopsida</taxon>
        <taxon>Pinidae</taxon>
        <taxon>Conifers II</taxon>
        <taxon>Cupressales</taxon>
        <taxon>Taxaceae</taxon>
        <taxon>Taxus</taxon>
    </lineage>
</organism>
<dbReference type="InterPro" id="IPR002156">
    <property type="entry name" value="RNaseH_domain"/>
</dbReference>
<dbReference type="InterPro" id="IPR012337">
    <property type="entry name" value="RNaseH-like_sf"/>
</dbReference>
<dbReference type="OMA" id="ICSTIKC"/>
<proteinExistence type="predicted"/>
<accession>A0AA38GN81</accession>
<comment type="caution">
    <text evidence="2">The sequence shown here is derived from an EMBL/GenBank/DDBJ whole genome shotgun (WGS) entry which is preliminary data.</text>
</comment>
<evidence type="ECO:0000259" key="1">
    <source>
        <dbReference type="Pfam" id="PF13456"/>
    </source>
</evidence>